<comment type="caution">
    <text evidence="1">The sequence shown here is derived from an EMBL/GenBank/DDBJ whole genome shotgun (WGS) entry which is preliminary data.</text>
</comment>
<proteinExistence type="predicted"/>
<dbReference type="RefSeq" id="WP_151582045.1">
    <property type="nucleotide sequence ID" value="NZ_WBVM01000003.1"/>
</dbReference>
<dbReference type="AlphaFoldDB" id="A0A7J5DTL8"/>
<reference evidence="1 2" key="1">
    <citation type="submission" date="2019-09" db="EMBL/GenBank/DDBJ databases">
        <title>Pimelobacter sp. isolated from Paulinella.</title>
        <authorList>
            <person name="Jeong S.E."/>
        </authorList>
    </citation>
    <scope>NUCLEOTIDE SEQUENCE [LARGE SCALE GENOMIC DNA]</scope>
    <source>
        <strain evidence="1 2">Pch-N</strain>
    </source>
</reference>
<sequence>MSQPPEVVTYDGLPAAAGGAHSLRTKRPAQALDRVRTFLDACTTPVGAPAWGFRVAAGGTPDETERLIAAATDSLGGPRQRSRTHTTWNVRPDNVEAALAVLDSAGAAVTAYGGALAALTLSVAVDLVDPADGTPYAGMGADAYGGFAVDGYGRRLGQSGVRATVGTSASSLSLWLNLPGDSRLEAGARHLQENLSFKLSGKHWRRWVPTRAGDGWRSVKETSPLSGGNA</sequence>
<evidence type="ECO:0000313" key="1">
    <source>
        <dbReference type="EMBL" id="KAB2808365.1"/>
    </source>
</evidence>
<accession>A0A7J5DTL8</accession>
<dbReference type="Proteomes" id="UP000449906">
    <property type="component" value="Unassembled WGS sequence"/>
</dbReference>
<dbReference type="EMBL" id="WBVM01000003">
    <property type="protein sequence ID" value="KAB2808365.1"/>
    <property type="molecule type" value="Genomic_DNA"/>
</dbReference>
<protein>
    <submittedName>
        <fullName evidence="1">Uncharacterized protein</fullName>
    </submittedName>
</protein>
<organism evidence="1 2">
    <name type="scientific">Nocardioides simplex</name>
    <name type="common">Arthrobacter simplex</name>
    <dbReference type="NCBI Taxonomy" id="2045"/>
    <lineage>
        <taxon>Bacteria</taxon>
        <taxon>Bacillati</taxon>
        <taxon>Actinomycetota</taxon>
        <taxon>Actinomycetes</taxon>
        <taxon>Propionibacteriales</taxon>
        <taxon>Nocardioidaceae</taxon>
        <taxon>Pimelobacter</taxon>
    </lineage>
</organism>
<gene>
    <name evidence="1" type="ORF">F9L07_22895</name>
</gene>
<name>A0A7J5DTL8_NOCSI</name>
<evidence type="ECO:0000313" key="2">
    <source>
        <dbReference type="Proteomes" id="UP000449906"/>
    </source>
</evidence>